<gene>
    <name evidence="4" type="ORF">GCM10009640_06880</name>
</gene>
<dbReference type="SUPFAM" id="SSF51445">
    <property type="entry name" value="(Trans)glycosidases"/>
    <property type="match status" value="1"/>
</dbReference>
<name>A0ABP4JFL8_9MICO</name>
<organism evidence="4 5">
    <name type="scientific">Agrococcus citreus</name>
    <dbReference type="NCBI Taxonomy" id="84643"/>
    <lineage>
        <taxon>Bacteria</taxon>
        <taxon>Bacillati</taxon>
        <taxon>Actinomycetota</taxon>
        <taxon>Actinomycetes</taxon>
        <taxon>Micrococcales</taxon>
        <taxon>Microbacteriaceae</taxon>
        <taxon>Agrococcus</taxon>
    </lineage>
</organism>
<dbReference type="PANTHER" id="PTHR10357">
    <property type="entry name" value="ALPHA-AMYLASE FAMILY MEMBER"/>
    <property type="match status" value="1"/>
</dbReference>
<reference evidence="5" key="1">
    <citation type="journal article" date="2019" name="Int. J. Syst. Evol. Microbiol.">
        <title>The Global Catalogue of Microorganisms (GCM) 10K type strain sequencing project: providing services to taxonomists for standard genome sequencing and annotation.</title>
        <authorList>
            <consortium name="The Broad Institute Genomics Platform"/>
            <consortium name="The Broad Institute Genome Sequencing Center for Infectious Disease"/>
            <person name="Wu L."/>
            <person name="Ma J."/>
        </authorList>
    </citation>
    <scope>NUCLEOTIDE SEQUENCE [LARGE SCALE GENOMIC DNA]</scope>
    <source>
        <strain evidence="5">JCM 12398</strain>
    </source>
</reference>
<evidence type="ECO:0000313" key="5">
    <source>
        <dbReference type="Proteomes" id="UP001501266"/>
    </source>
</evidence>
<keyword evidence="2" id="KW-0326">Glycosidase</keyword>
<feature type="domain" description="Glycosyl hydrolase family 13 catalytic" evidence="3">
    <location>
        <begin position="22"/>
        <end position="351"/>
    </location>
</feature>
<evidence type="ECO:0000256" key="1">
    <source>
        <dbReference type="ARBA" id="ARBA00022801"/>
    </source>
</evidence>
<dbReference type="CDD" id="cd11354">
    <property type="entry name" value="AmyAc_bac_CMD_like"/>
    <property type="match status" value="1"/>
</dbReference>
<evidence type="ECO:0000256" key="2">
    <source>
        <dbReference type="ARBA" id="ARBA00023295"/>
    </source>
</evidence>
<dbReference type="PANTHER" id="PTHR10357:SF210">
    <property type="entry name" value="MALTODEXTRIN GLUCOSIDASE"/>
    <property type="match status" value="1"/>
</dbReference>
<dbReference type="Proteomes" id="UP001501266">
    <property type="component" value="Unassembled WGS sequence"/>
</dbReference>
<dbReference type="SMART" id="SM00642">
    <property type="entry name" value="Aamy"/>
    <property type="match status" value="1"/>
</dbReference>
<dbReference type="Pfam" id="PF00128">
    <property type="entry name" value="Alpha-amylase"/>
    <property type="match status" value="1"/>
</dbReference>
<evidence type="ECO:0000259" key="3">
    <source>
        <dbReference type="SMART" id="SM00642"/>
    </source>
</evidence>
<sequence length="434" mass="47079">MPDLEHWSLSAMWWHVYPLGATGAPIRDADASAPVVHRLPRLEAWLDHVVELGLNGIALGPVFASSTHGYDTTDHFRIDPRLGDDDDFDRLVAAAHERGIRVLLDGVFNHVGREHPAFQAALADRDSHEAALFALGDDGDVEVFEGHDALVALDHGSDATVELVTRVMTHWLDRGADGWRLDAAYSVPAAFWARVLPAVRERRPDAWILGEVIHGEYAELVEASTMDAVTQYELWQGIWHSIAEGNLFELQHAIGRHNALLAAFTPYTFLGNHDVTRIATAVGSGFVPHALALLCTVAGTPAIYAGDEYGAEGVKEERVGGDDAIRPELPETPPSRDELSHAARATLDLHRELLAIRRRNAWLTRAQTDVVDVENGTIVLRTATADASIVTALNLTDDAVRLPAADATTVLAGDGGLESGEIALPARGWAILSR</sequence>
<protein>
    <submittedName>
        <fullName evidence="4">Alpha-amylase family protein</fullName>
    </submittedName>
</protein>
<comment type="caution">
    <text evidence="4">The sequence shown here is derived from an EMBL/GenBank/DDBJ whole genome shotgun (WGS) entry which is preliminary data.</text>
</comment>
<keyword evidence="1" id="KW-0378">Hydrolase</keyword>
<keyword evidence="5" id="KW-1185">Reference proteome</keyword>
<dbReference type="RefSeq" id="WP_343917341.1">
    <property type="nucleotide sequence ID" value="NZ_BAAAKK010000001.1"/>
</dbReference>
<accession>A0ABP4JFL8</accession>
<dbReference type="EMBL" id="BAAAKK010000001">
    <property type="protein sequence ID" value="GAA1419350.1"/>
    <property type="molecule type" value="Genomic_DNA"/>
</dbReference>
<dbReference type="InterPro" id="IPR006047">
    <property type="entry name" value="GH13_cat_dom"/>
</dbReference>
<dbReference type="Gene3D" id="3.20.20.80">
    <property type="entry name" value="Glycosidases"/>
    <property type="match status" value="1"/>
</dbReference>
<evidence type="ECO:0000313" key="4">
    <source>
        <dbReference type="EMBL" id="GAA1419350.1"/>
    </source>
</evidence>
<dbReference type="InterPro" id="IPR017853">
    <property type="entry name" value="GH"/>
</dbReference>
<dbReference type="InterPro" id="IPR045857">
    <property type="entry name" value="O16G_dom_2"/>
</dbReference>
<dbReference type="Gene3D" id="3.90.400.10">
    <property type="entry name" value="Oligo-1,6-glucosidase, Domain 2"/>
    <property type="match status" value="1"/>
</dbReference>
<proteinExistence type="predicted"/>